<comment type="caution">
    <text evidence="1">The sequence shown here is derived from an EMBL/GenBank/DDBJ whole genome shotgun (WGS) entry which is preliminary data.</text>
</comment>
<proteinExistence type="predicted"/>
<evidence type="ECO:0000313" key="1">
    <source>
        <dbReference type="EMBL" id="KAJ8627598.1"/>
    </source>
</evidence>
<keyword evidence="2" id="KW-1185">Reference proteome</keyword>
<organism evidence="1 2">
    <name type="scientific">Persea americana</name>
    <name type="common">Avocado</name>
    <dbReference type="NCBI Taxonomy" id="3435"/>
    <lineage>
        <taxon>Eukaryota</taxon>
        <taxon>Viridiplantae</taxon>
        <taxon>Streptophyta</taxon>
        <taxon>Embryophyta</taxon>
        <taxon>Tracheophyta</taxon>
        <taxon>Spermatophyta</taxon>
        <taxon>Magnoliopsida</taxon>
        <taxon>Magnoliidae</taxon>
        <taxon>Laurales</taxon>
        <taxon>Lauraceae</taxon>
        <taxon>Persea</taxon>
    </lineage>
</organism>
<reference evidence="1 2" key="1">
    <citation type="journal article" date="2022" name="Hortic Res">
        <title>A haplotype resolved chromosomal level avocado genome allows analysis of novel avocado genes.</title>
        <authorList>
            <person name="Nath O."/>
            <person name="Fletcher S.J."/>
            <person name="Hayward A."/>
            <person name="Shaw L.M."/>
            <person name="Masouleh A.K."/>
            <person name="Furtado A."/>
            <person name="Henry R.J."/>
            <person name="Mitter N."/>
        </authorList>
    </citation>
    <scope>NUCLEOTIDE SEQUENCE [LARGE SCALE GENOMIC DNA]</scope>
    <source>
        <strain evidence="2">cv. Hass</strain>
    </source>
</reference>
<gene>
    <name evidence="1" type="ORF">MRB53_020905</name>
</gene>
<dbReference type="Proteomes" id="UP001234297">
    <property type="component" value="Chromosome 6"/>
</dbReference>
<name>A0ACC2L3J8_PERAE</name>
<accession>A0ACC2L3J8</accession>
<protein>
    <submittedName>
        <fullName evidence="1">Uncharacterized protein</fullName>
    </submittedName>
</protein>
<dbReference type="EMBL" id="CM056814">
    <property type="protein sequence ID" value="KAJ8627598.1"/>
    <property type="molecule type" value="Genomic_DNA"/>
</dbReference>
<sequence length="146" mass="16088">MEARCHWTCLNGSDSSMEVGANGPFTHGSVPSMEARCHWTCLHGSDSFMEVGANGPFTHGRVPSMEARCHWTCFHGSDSFMEVSANGPRFHVSVSSMEAIRCFYMLLTLMGYSVMVVEWSLVVEGMPPWNVGANGHSSVRVAPSWR</sequence>
<evidence type="ECO:0000313" key="2">
    <source>
        <dbReference type="Proteomes" id="UP001234297"/>
    </source>
</evidence>